<dbReference type="STRING" id="121845.A0A3Q0J506"/>
<evidence type="ECO:0000313" key="7">
    <source>
        <dbReference type="RefSeq" id="XP_026683579.1"/>
    </source>
</evidence>
<keyword evidence="6" id="KW-1185">Reference proteome</keyword>
<dbReference type="GeneID" id="103514934"/>
<accession>A0A3Q0J506</accession>
<dbReference type="GO" id="GO:0005518">
    <property type="term" value="F:collagen binding"/>
    <property type="evidence" value="ECO:0007669"/>
    <property type="project" value="TreeGrafter"/>
</dbReference>
<dbReference type="GO" id="GO:0005615">
    <property type="term" value="C:extracellular space"/>
    <property type="evidence" value="ECO:0007669"/>
    <property type="project" value="TreeGrafter"/>
</dbReference>
<gene>
    <name evidence="7" type="primary">LOC103514934</name>
</gene>
<proteinExistence type="predicted"/>
<dbReference type="InterPro" id="IPR037641">
    <property type="entry name" value="SPARC_FS"/>
</dbReference>
<evidence type="ECO:0000256" key="2">
    <source>
        <dbReference type="ARBA" id="ARBA00023157"/>
    </source>
</evidence>
<dbReference type="KEGG" id="dci:103514934"/>
<evidence type="ECO:0000256" key="3">
    <source>
        <dbReference type="ARBA" id="ARBA00023180"/>
    </source>
</evidence>
<name>A0A3Q0J506_DIACI</name>
<sequence>MRFISVIFISLAVILLLHDVTAEETVKKKHHKKAHHKKHKTTTTALPSSEGNLEVHQESYFDRKPDDVISRKGLLERLGSDVAEYKTDTEVSGAPLVEDQPALIREEGHPVDPCSAKRCGAGKECIVTEDEGPKCVCIQQCPQETDARRKVCTNYNETWASDCDVYQKRCQCEENLPSCGRPDYAHVHIEYYGECRQMPVSTHLPFEGIKLILTL</sequence>
<organism evidence="6 7">
    <name type="scientific">Diaphorina citri</name>
    <name type="common">Asian citrus psyllid</name>
    <dbReference type="NCBI Taxonomy" id="121845"/>
    <lineage>
        <taxon>Eukaryota</taxon>
        <taxon>Metazoa</taxon>
        <taxon>Ecdysozoa</taxon>
        <taxon>Arthropoda</taxon>
        <taxon>Hexapoda</taxon>
        <taxon>Insecta</taxon>
        <taxon>Pterygota</taxon>
        <taxon>Neoptera</taxon>
        <taxon>Paraneoptera</taxon>
        <taxon>Hemiptera</taxon>
        <taxon>Sternorrhyncha</taxon>
        <taxon>Psylloidea</taxon>
        <taxon>Psyllidae</taxon>
        <taxon>Diaphorininae</taxon>
        <taxon>Diaphorina</taxon>
    </lineage>
</organism>
<reference evidence="7" key="1">
    <citation type="submission" date="2025-08" db="UniProtKB">
        <authorList>
            <consortium name="RefSeq"/>
        </authorList>
    </citation>
    <scope>IDENTIFICATION</scope>
</reference>
<feature type="signal peptide" evidence="5">
    <location>
        <begin position="1"/>
        <end position="22"/>
    </location>
</feature>
<dbReference type="RefSeq" id="XP_026683579.1">
    <property type="nucleotide sequence ID" value="XM_026827778.1"/>
</dbReference>
<feature type="region of interest" description="Disordered" evidence="4">
    <location>
        <begin position="28"/>
        <end position="49"/>
    </location>
</feature>
<protein>
    <submittedName>
        <fullName evidence="7">SPARC-like protein 1</fullName>
    </submittedName>
</protein>
<dbReference type="GO" id="GO:0050840">
    <property type="term" value="F:extracellular matrix binding"/>
    <property type="evidence" value="ECO:0007669"/>
    <property type="project" value="TreeGrafter"/>
</dbReference>
<dbReference type="GO" id="GO:0005509">
    <property type="term" value="F:calcium ion binding"/>
    <property type="evidence" value="ECO:0007669"/>
    <property type="project" value="TreeGrafter"/>
</dbReference>
<dbReference type="AlphaFoldDB" id="A0A3Q0J506"/>
<keyword evidence="2" id="KW-1015">Disulfide bond</keyword>
<feature type="compositionally biased region" description="Basic residues" evidence="4">
    <location>
        <begin position="28"/>
        <end position="41"/>
    </location>
</feature>
<evidence type="ECO:0000313" key="6">
    <source>
        <dbReference type="Proteomes" id="UP000079169"/>
    </source>
</evidence>
<evidence type="ECO:0000256" key="1">
    <source>
        <dbReference type="ARBA" id="ARBA00022729"/>
    </source>
</evidence>
<dbReference type="Proteomes" id="UP000079169">
    <property type="component" value="Unplaced"/>
</dbReference>
<dbReference type="PANTHER" id="PTHR13866">
    <property type="entry name" value="SPARC OSTEONECTIN"/>
    <property type="match status" value="1"/>
</dbReference>
<dbReference type="PaxDb" id="121845-A0A3Q0J506"/>
<feature type="chain" id="PRO_5017937676" evidence="5">
    <location>
        <begin position="23"/>
        <end position="215"/>
    </location>
</feature>
<keyword evidence="3" id="KW-0325">Glycoprotein</keyword>
<evidence type="ECO:0000256" key="4">
    <source>
        <dbReference type="SAM" id="MobiDB-lite"/>
    </source>
</evidence>
<dbReference type="CDD" id="cd01328">
    <property type="entry name" value="FSL_SPARC"/>
    <property type="match status" value="1"/>
</dbReference>
<keyword evidence="1 5" id="KW-0732">Signal</keyword>
<dbReference type="Gene3D" id="3.30.60.30">
    <property type="match status" value="1"/>
</dbReference>
<dbReference type="PANTHER" id="PTHR13866:SF14">
    <property type="entry name" value="BM-40"/>
    <property type="match status" value="1"/>
</dbReference>
<evidence type="ECO:0000256" key="5">
    <source>
        <dbReference type="SAM" id="SignalP"/>
    </source>
</evidence>